<dbReference type="PROSITE" id="PS50850">
    <property type="entry name" value="MFS"/>
    <property type="match status" value="1"/>
</dbReference>
<feature type="transmembrane region" description="Helical" evidence="8">
    <location>
        <begin position="304"/>
        <end position="327"/>
    </location>
</feature>
<keyword evidence="6 8" id="KW-1133">Transmembrane helix</keyword>
<evidence type="ECO:0000259" key="9">
    <source>
        <dbReference type="PROSITE" id="PS50850"/>
    </source>
</evidence>
<dbReference type="GO" id="GO:0030395">
    <property type="term" value="F:lactose binding"/>
    <property type="evidence" value="ECO:0007669"/>
    <property type="project" value="TreeGrafter"/>
</dbReference>
<feature type="transmembrane region" description="Helical" evidence="8">
    <location>
        <begin position="214"/>
        <end position="231"/>
    </location>
</feature>
<dbReference type="Proteomes" id="UP000094379">
    <property type="component" value="Unassembled WGS sequence"/>
</dbReference>
<evidence type="ECO:0000256" key="3">
    <source>
        <dbReference type="ARBA" id="ARBA00022475"/>
    </source>
</evidence>
<evidence type="ECO:0000256" key="6">
    <source>
        <dbReference type="ARBA" id="ARBA00022989"/>
    </source>
</evidence>
<evidence type="ECO:0000313" key="10">
    <source>
        <dbReference type="EMBL" id="ODN66419.1"/>
    </source>
</evidence>
<dbReference type="Gene3D" id="1.20.1250.20">
    <property type="entry name" value="MFS general substrate transporter like domains"/>
    <property type="match status" value="2"/>
</dbReference>
<evidence type="ECO:0000256" key="4">
    <source>
        <dbReference type="ARBA" id="ARBA00022519"/>
    </source>
</evidence>
<evidence type="ECO:0000256" key="2">
    <source>
        <dbReference type="ARBA" id="ARBA00022448"/>
    </source>
</evidence>
<dbReference type="SUPFAM" id="SSF103473">
    <property type="entry name" value="MFS general substrate transporter"/>
    <property type="match status" value="1"/>
</dbReference>
<feature type="transmembrane region" description="Helical" evidence="8">
    <location>
        <begin position="333"/>
        <end position="353"/>
    </location>
</feature>
<feature type="transmembrane region" description="Helical" evidence="8">
    <location>
        <begin position="49"/>
        <end position="66"/>
    </location>
</feature>
<organism evidence="10 11">
    <name type="scientific">Methylophaga muralis</name>
    <dbReference type="NCBI Taxonomy" id="291169"/>
    <lineage>
        <taxon>Bacteria</taxon>
        <taxon>Pseudomonadati</taxon>
        <taxon>Pseudomonadota</taxon>
        <taxon>Gammaproteobacteria</taxon>
        <taxon>Thiotrichales</taxon>
        <taxon>Piscirickettsiaceae</taxon>
        <taxon>Methylophaga</taxon>
    </lineage>
</organism>
<dbReference type="PATRIC" id="fig|291169.3.peg.1902"/>
<evidence type="ECO:0000256" key="1">
    <source>
        <dbReference type="ARBA" id="ARBA00004429"/>
    </source>
</evidence>
<dbReference type="PANTHER" id="PTHR23522:SF10">
    <property type="entry name" value="3-PHENYLPROPIONIC ACID TRANSPORTER-RELATED"/>
    <property type="match status" value="1"/>
</dbReference>
<feature type="domain" description="Major facilitator superfamily (MFS) profile" evidence="9">
    <location>
        <begin position="118"/>
        <end position="362"/>
    </location>
</feature>
<dbReference type="InterPro" id="IPR026032">
    <property type="entry name" value="HcaT-like"/>
</dbReference>
<sequence>MPYWGLYLQWEGFSARQIGELTAILLATRIIAPNVWGWIADHRGQRMRIVRLASFLSILAFSAIFISQSYYWIAGVMVLFSFFWNASLPQFEVTTLQHLGEHSHHYSKIRVWGSIGFICVVVILGWLLDRYDAGIVPYALLISISGIWLISLSVPESASRHLSLNHIPIKTLLKQPSVRAFLAICFLMLVSHGPYYTFYSIYLEQHGYSRTLIGQLWALGVIAELMVFLVMHRWLPRFGIRKVLLASLLLAALRWLLIAFYADQILILIVAQSLHAASYGAYHAASIAWVHHHFIGCNQGRGQALYSSMSFGAGGAAGSLLSGYLWLTPGPQITFILAALTASSAFLIGFIWLKTIKTPAVK</sequence>
<dbReference type="NCBIfam" id="NF037955">
    <property type="entry name" value="mfs"/>
    <property type="match status" value="1"/>
</dbReference>
<dbReference type="InterPro" id="IPR020846">
    <property type="entry name" value="MFS_dom"/>
</dbReference>
<proteinExistence type="predicted"/>
<comment type="caution">
    <text evidence="10">The sequence shown here is derived from an EMBL/GenBank/DDBJ whole genome shotgun (WGS) entry which is preliminary data.</text>
</comment>
<name>A0A1E3GQU6_9GAMM</name>
<dbReference type="PANTHER" id="PTHR23522">
    <property type="entry name" value="BLL5896 PROTEIN"/>
    <property type="match status" value="1"/>
</dbReference>
<keyword evidence="5 8" id="KW-0812">Transmembrane</keyword>
<evidence type="ECO:0000256" key="8">
    <source>
        <dbReference type="SAM" id="Phobius"/>
    </source>
</evidence>
<evidence type="ECO:0000256" key="7">
    <source>
        <dbReference type="ARBA" id="ARBA00023136"/>
    </source>
</evidence>
<keyword evidence="3" id="KW-1003">Cell membrane</keyword>
<dbReference type="STRING" id="291169.A9E74_01892"/>
<evidence type="ECO:0000313" key="11">
    <source>
        <dbReference type="Proteomes" id="UP000094379"/>
    </source>
</evidence>
<dbReference type="InterPro" id="IPR024989">
    <property type="entry name" value="MFS_assoc_dom"/>
</dbReference>
<comment type="subcellular location">
    <subcellularLocation>
        <location evidence="1">Cell inner membrane</location>
        <topology evidence="1">Multi-pass membrane protein</topology>
    </subcellularLocation>
</comment>
<accession>A0A1E3GQU6</accession>
<keyword evidence="2" id="KW-0813">Transport</keyword>
<feature type="transmembrane region" description="Helical" evidence="8">
    <location>
        <begin position="180"/>
        <end position="202"/>
    </location>
</feature>
<dbReference type="Pfam" id="PF12832">
    <property type="entry name" value="MFS_1_like"/>
    <property type="match status" value="1"/>
</dbReference>
<keyword evidence="7 8" id="KW-0472">Membrane</keyword>
<reference evidence="10 11" key="1">
    <citation type="submission" date="2016-07" db="EMBL/GenBank/DDBJ databases">
        <title>Draft Genome Sequence of Methylophaga muralis Bur 1.</title>
        <authorList>
            <person name="Vasilenko O.V."/>
            <person name="Doronina N.V."/>
            <person name="Shmareva M.N."/>
            <person name="Tarlachkov S.V."/>
            <person name="Mustakhimov I."/>
            <person name="Trotsenko Y.A."/>
        </authorList>
    </citation>
    <scope>NUCLEOTIDE SEQUENCE [LARGE SCALE GENOMIC DNA]</scope>
    <source>
        <strain evidence="10 11">Bur 1</strain>
    </source>
</reference>
<keyword evidence="4" id="KW-0997">Cell inner membrane</keyword>
<dbReference type="PIRSF" id="PIRSF004925">
    <property type="entry name" value="HcaT"/>
    <property type="match status" value="1"/>
</dbReference>
<feature type="transmembrane region" description="Helical" evidence="8">
    <location>
        <begin position="134"/>
        <end position="154"/>
    </location>
</feature>
<feature type="transmembrane region" description="Helical" evidence="8">
    <location>
        <begin position="109"/>
        <end position="128"/>
    </location>
</feature>
<feature type="transmembrane region" description="Helical" evidence="8">
    <location>
        <begin position="72"/>
        <end position="88"/>
    </location>
</feature>
<evidence type="ECO:0000256" key="5">
    <source>
        <dbReference type="ARBA" id="ARBA00022692"/>
    </source>
</evidence>
<dbReference type="GO" id="GO:0015528">
    <property type="term" value="F:lactose:proton symporter activity"/>
    <property type="evidence" value="ECO:0007669"/>
    <property type="project" value="TreeGrafter"/>
</dbReference>
<dbReference type="GO" id="GO:0005886">
    <property type="term" value="C:plasma membrane"/>
    <property type="evidence" value="ECO:0007669"/>
    <property type="project" value="UniProtKB-SubCell"/>
</dbReference>
<dbReference type="AlphaFoldDB" id="A0A1E3GQU6"/>
<keyword evidence="11" id="KW-1185">Reference proteome</keyword>
<protein>
    <submittedName>
        <fullName evidence="10">Putative 3-phenylpropionic acid transporter</fullName>
    </submittedName>
</protein>
<feature type="transmembrane region" description="Helical" evidence="8">
    <location>
        <begin position="243"/>
        <end position="262"/>
    </location>
</feature>
<gene>
    <name evidence="10" type="primary">hcaT</name>
    <name evidence="10" type="ORF">A9E74_01892</name>
</gene>
<dbReference type="InterPro" id="IPR036259">
    <property type="entry name" value="MFS_trans_sf"/>
</dbReference>
<feature type="transmembrane region" description="Helical" evidence="8">
    <location>
        <begin position="274"/>
        <end position="292"/>
    </location>
</feature>
<dbReference type="EMBL" id="MCRI01000020">
    <property type="protein sequence ID" value="ODN66419.1"/>
    <property type="molecule type" value="Genomic_DNA"/>
</dbReference>